<feature type="signal peptide" evidence="1">
    <location>
        <begin position="1"/>
        <end position="20"/>
    </location>
</feature>
<evidence type="ECO:0000259" key="2">
    <source>
        <dbReference type="Pfam" id="PF00144"/>
    </source>
</evidence>
<feature type="chain" id="PRO_5028964176" evidence="1">
    <location>
        <begin position="21"/>
        <end position="551"/>
    </location>
</feature>
<accession>A0A7G5XMA8</accession>
<dbReference type="SUPFAM" id="SSF56601">
    <property type="entry name" value="beta-lactamase/transpeptidase-like"/>
    <property type="match status" value="1"/>
</dbReference>
<keyword evidence="4" id="KW-0378">Hydrolase</keyword>
<evidence type="ECO:0000313" key="5">
    <source>
        <dbReference type="Proteomes" id="UP000515344"/>
    </source>
</evidence>
<organism evidence="4 5">
    <name type="scientific">Lacibacter sediminis</name>
    <dbReference type="NCBI Taxonomy" id="2760713"/>
    <lineage>
        <taxon>Bacteria</taxon>
        <taxon>Pseudomonadati</taxon>
        <taxon>Bacteroidota</taxon>
        <taxon>Chitinophagia</taxon>
        <taxon>Chitinophagales</taxon>
        <taxon>Chitinophagaceae</taxon>
        <taxon>Lacibacter</taxon>
    </lineage>
</organism>
<keyword evidence="5" id="KW-1185">Reference proteome</keyword>
<dbReference type="GO" id="GO:0016787">
    <property type="term" value="F:hydrolase activity"/>
    <property type="evidence" value="ECO:0007669"/>
    <property type="project" value="UniProtKB-KW"/>
</dbReference>
<feature type="domain" description="Peptidase S12 Pab87-related C-terminal" evidence="3">
    <location>
        <begin position="465"/>
        <end position="540"/>
    </location>
</feature>
<dbReference type="Pfam" id="PF11954">
    <property type="entry name" value="DUF3471"/>
    <property type="match status" value="1"/>
</dbReference>
<dbReference type="EMBL" id="CP060007">
    <property type="protein sequence ID" value="QNA46611.1"/>
    <property type="molecule type" value="Genomic_DNA"/>
</dbReference>
<dbReference type="Gene3D" id="3.40.710.10">
    <property type="entry name" value="DD-peptidase/beta-lactamase superfamily"/>
    <property type="match status" value="1"/>
</dbReference>
<dbReference type="InterPro" id="IPR050491">
    <property type="entry name" value="AmpC-like"/>
</dbReference>
<sequence length="551" mass="61460">MRQLLISCLCLFVTVFVTTAQTSVKNDQFLAASFDSILNKEFKVGEPGATAIVVRKGQVIYKKAIGIADMELNVPLQTDMIFRIGSITKQFTAVAILQLADQGKLSLQDDIKKYMPDLLFKETVTVEQLLNHTSGIKSYTSKPDFESKMRTDMTTMEVIKLTEKDTLEFKPGTKWNYNNTGYVMLGYIIEKITGKPYEEYIHQNLFTPAGMTNSYYGSEAKIIRNRAKGYEKEKNVFQNSDYISMTLPHAAGSILSTVEDLWKWNKALHSYKLIKKEWLDKATTPYILPDGKSTRYGYGLSINLVQGSKAIEHGGGIPGFLTDAIYLPAEDVFVAVFSNCDCKSPDNITYKIAALAIGKPLNYNAIPLSETDAKVYEAVYVNEGGEERIIRYANGKLTSKRGSGTQFVIEKFEKDKFFFENSISIIEFVRNKSGAVESLIFKSNTEESTWKKSSKPLPAPVTYITVDASVLAGYVGNYTLAPGFILTVTHEGSQLFAQATGQNKLELQAISKTMFQTKGVDAKIEFKQNAEGKTESLVLYQGGREMPAKKE</sequence>
<evidence type="ECO:0000313" key="4">
    <source>
        <dbReference type="EMBL" id="QNA46611.1"/>
    </source>
</evidence>
<dbReference type="InterPro" id="IPR001466">
    <property type="entry name" value="Beta-lactam-related"/>
</dbReference>
<dbReference type="AlphaFoldDB" id="A0A7G5XMA8"/>
<dbReference type="PANTHER" id="PTHR46825:SF9">
    <property type="entry name" value="BETA-LACTAMASE-RELATED DOMAIN-CONTAINING PROTEIN"/>
    <property type="match status" value="1"/>
</dbReference>
<name>A0A7G5XMA8_9BACT</name>
<dbReference type="RefSeq" id="WP_182806503.1">
    <property type="nucleotide sequence ID" value="NZ_CP060007.1"/>
</dbReference>
<protein>
    <submittedName>
        <fullName evidence="4">Serine hydrolase</fullName>
    </submittedName>
</protein>
<proteinExistence type="predicted"/>
<gene>
    <name evidence="4" type="ORF">H4075_10705</name>
</gene>
<evidence type="ECO:0000256" key="1">
    <source>
        <dbReference type="SAM" id="SignalP"/>
    </source>
</evidence>
<dbReference type="Pfam" id="PF00144">
    <property type="entry name" value="Beta-lactamase"/>
    <property type="match status" value="1"/>
</dbReference>
<keyword evidence="1" id="KW-0732">Signal</keyword>
<reference evidence="5" key="1">
    <citation type="submission" date="2020-08" db="EMBL/GenBank/DDBJ databases">
        <title>Lacibacter sp. S13-6-6 genome sequencing.</title>
        <authorList>
            <person name="Jin L."/>
        </authorList>
    </citation>
    <scope>NUCLEOTIDE SEQUENCE [LARGE SCALE GENOMIC DNA]</scope>
    <source>
        <strain evidence="5">S13-6-6</strain>
    </source>
</reference>
<evidence type="ECO:0000259" key="3">
    <source>
        <dbReference type="Pfam" id="PF11954"/>
    </source>
</evidence>
<dbReference type="PANTHER" id="PTHR46825">
    <property type="entry name" value="D-ALANYL-D-ALANINE-CARBOXYPEPTIDASE/ENDOPEPTIDASE AMPH"/>
    <property type="match status" value="1"/>
</dbReference>
<feature type="domain" description="Beta-lactamase-related" evidence="2">
    <location>
        <begin position="45"/>
        <end position="343"/>
    </location>
</feature>
<dbReference type="InterPro" id="IPR021860">
    <property type="entry name" value="Peptidase_S12_Pab87-rel_C"/>
</dbReference>
<dbReference type="InterPro" id="IPR012338">
    <property type="entry name" value="Beta-lactam/transpept-like"/>
</dbReference>
<dbReference type="Proteomes" id="UP000515344">
    <property type="component" value="Chromosome"/>
</dbReference>
<dbReference type="KEGG" id="lacs:H4075_10705"/>